<organism evidence="8 10">
    <name type="scientific">Thermodesulfobacterium geofontis</name>
    <dbReference type="NCBI Taxonomy" id="1295609"/>
    <lineage>
        <taxon>Bacteria</taxon>
        <taxon>Pseudomonadati</taxon>
        <taxon>Thermodesulfobacteriota</taxon>
        <taxon>Thermodesulfobacteria</taxon>
        <taxon>Thermodesulfobacteriales</taxon>
        <taxon>Thermodesulfobacteriaceae</taxon>
        <taxon>Thermodesulfobacterium</taxon>
    </lineage>
</organism>
<dbReference type="PANTHER" id="PTHR43713:SF3">
    <property type="entry name" value="GLUTAMATE-1-SEMIALDEHYDE 2,1-AMINOMUTASE 1, CHLOROPLASTIC-RELATED"/>
    <property type="match status" value="1"/>
</dbReference>
<evidence type="ECO:0000256" key="1">
    <source>
        <dbReference type="ARBA" id="ARBA00001933"/>
    </source>
</evidence>
<comment type="subunit">
    <text evidence="7">Homodimer.</text>
</comment>
<dbReference type="GO" id="GO:0008483">
    <property type="term" value="F:transaminase activity"/>
    <property type="evidence" value="ECO:0007669"/>
    <property type="project" value="InterPro"/>
</dbReference>
<dbReference type="GO" id="GO:0042286">
    <property type="term" value="F:glutamate-1-semialdehyde 2,1-aminomutase activity"/>
    <property type="evidence" value="ECO:0007669"/>
    <property type="project" value="UniProtKB-UniRule"/>
</dbReference>
<comment type="catalytic activity">
    <reaction evidence="7">
        <text>(S)-4-amino-5-oxopentanoate = 5-aminolevulinate</text>
        <dbReference type="Rhea" id="RHEA:14265"/>
        <dbReference type="ChEBI" id="CHEBI:57501"/>
        <dbReference type="ChEBI" id="CHEBI:356416"/>
        <dbReference type="EC" id="5.4.3.8"/>
    </reaction>
</comment>
<name>A0A2N7PMK0_9BACT</name>
<dbReference type="SUPFAM" id="SSF53383">
    <property type="entry name" value="PLP-dependent transferases"/>
    <property type="match status" value="1"/>
</dbReference>
<dbReference type="NCBIfam" id="TIGR00713">
    <property type="entry name" value="hemL"/>
    <property type="match status" value="1"/>
</dbReference>
<dbReference type="Gene3D" id="3.90.1150.10">
    <property type="entry name" value="Aspartate Aminotransferase, domain 1"/>
    <property type="match status" value="1"/>
</dbReference>
<dbReference type="EMBL" id="PNJD01000355">
    <property type="protein sequence ID" value="PMP95086.1"/>
    <property type="molecule type" value="Genomic_DNA"/>
</dbReference>
<keyword evidence="6 7" id="KW-0627">Porphyrin biosynthesis</keyword>
<dbReference type="InterPro" id="IPR004639">
    <property type="entry name" value="4pyrrol_synth_GluAld_NH2Trfase"/>
</dbReference>
<feature type="modified residue" description="N6-(pyridoxal phosphate)lysine" evidence="7">
    <location>
        <position position="266"/>
    </location>
</feature>
<keyword evidence="5 7" id="KW-0413">Isomerase</keyword>
<evidence type="ECO:0000256" key="3">
    <source>
        <dbReference type="ARBA" id="ARBA00008981"/>
    </source>
</evidence>
<sequence>MRVRSKQFYERALKSIPGGVNSPVRACKAVKSDPIFCERGEGAYLIDVDGNRYIDYVCSWGPLILGHAHPEVIASVYFASKRGTSFGIPTWQEIELAELIKSCIPSIEKIRLVNSGTEATMSAIRLARAYTKRKKIVKFEGCYHGHVDSLLVKAGSGLATFGIPASPGIPEELTAHTLNLPFNNFEAVKKAFKKYGEEIAAVIVEPVAGNMGVVLPKEGFLEFLREITSKYGALLIFDEVITGFRIGLSGAQGKIGVTPDLTCLGKIIGGGLPVGAYGGKKEIMELVSPEGPVYQAGTLSGNPIAVSAGLATLKELMKPGTYEKLESISQKLEEGIKEVLKELNLPYKLNRAGSMLTLFFTEKEVIDFETALTSDTEKFAIFWQKMLEKGIYLPPSQFEAWFISLAHGEKEIEETIKRVYETLKEIH</sequence>
<dbReference type="EMBL" id="PNIK01000075">
    <property type="protein sequence ID" value="PMP66520.1"/>
    <property type="molecule type" value="Genomic_DNA"/>
</dbReference>
<dbReference type="Gene3D" id="3.40.640.10">
    <property type="entry name" value="Type I PLP-dependent aspartate aminotransferase-like (Major domain)"/>
    <property type="match status" value="1"/>
</dbReference>
<dbReference type="EC" id="5.4.3.8" evidence="7"/>
<dbReference type="InterPro" id="IPR015422">
    <property type="entry name" value="PyrdxlP-dep_Trfase_small"/>
</dbReference>
<keyword evidence="7" id="KW-0963">Cytoplasm</keyword>
<protein>
    <recommendedName>
        <fullName evidence="7">Glutamate-1-semialdehyde 2,1-aminomutase</fullName>
        <shortName evidence="7">GSA</shortName>
        <ecNumber evidence="7">5.4.3.8</ecNumber>
    </recommendedName>
    <alternativeName>
        <fullName evidence="7">Glutamate-1-semialdehyde aminotransferase</fullName>
        <shortName evidence="7">GSA-AT</shortName>
    </alternativeName>
</protein>
<dbReference type="InterPro" id="IPR015424">
    <property type="entry name" value="PyrdxlP-dep_Trfase"/>
</dbReference>
<dbReference type="Pfam" id="PF00202">
    <property type="entry name" value="Aminotran_3"/>
    <property type="match status" value="1"/>
</dbReference>
<reference evidence="10 11" key="1">
    <citation type="submission" date="2018-01" db="EMBL/GenBank/DDBJ databases">
        <title>Metagenomic assembled genomes from two thermal pools in the Uzon Caldera, Kamchatka, Russia.</title>
        <authorList>
            <person name="Wilkins L."/>
            <person name="Ettinger C."/>
        </authorList>
    </citation>
    <scope>NUCLEOTIDE SEQUENCE [LARGE SCALE GENOMIC DNA]</scope>
    <source>
        <strain evidence="9">ARK-04</strain>
        <strain evidence="8">ZAV-08</strain>
    </source>
</reference>
<dbReference type="Proteomes" id="UP000235460">
    <property type="component" value="Unassembled WGS sequence"/>
</dbReference>
<comment type="cofactor">
    <cofactor evidence="1 7">
        <name>pyridoxal 5'-phosphate</name>
        <dbReference type="ChEBI" id="CHEBI:597326"/>
    </cofactor>
</comment>
<dbReference type="PANTHER" id="PTHR43713">
    <property type="entry name" value="GLUTAMATE-1-SEMIALDEHYDE 2,1-AMINOMUTASE"/>
    <property type="match status" value="1"/>
</dbReference>
<keyword evidence="4 7" id="KW-0663">Pyridoxal phosphate</keyword>
<accession>A0A2N7PMK0</accession>
<dbReference type="AlphaFoldDB" id="A0A2N7PMK0"/>
<comment type="pathway">
    <text evidence="2">Porphyrin-containing compound metabolism; protoporphyrin-IX biosynthesis; 5-aminolevulinate from L-glutamyl-tRNA(Glu): step 2/2.</text>
</comment>
<dbReference type="Proteomes" id="UP000235619">
    <property type="component" value="Unassembled WGS sequence"/>
</dbReference>
<dbReference type="GO" id="GO:0005737">
    <property type="term" value="C:cytoplasm"/>
    <property type="evidence" value="ECO:0007669"/>
    <property type="project" value="UniProtKB-SubCell"/>
</dbReference>
<evidence type="ECO:0000313" key="9">
    <source>
        <dbReference type="EMBL" id="PMP95086.1"/>
    </source>
</evidence>
<dbReference type="GO" id="GO:0006782">
    <property type="term" value="P:protoporphyrinogen IX biosynthetic process"/>
    <property type="evidence" value="ECO:0007669"/>
    <property type="project" value="UniProtKB-UniRule"/>
</dbReference>
<dbReference type="PROSITE" id="PS00600">
    <property type="entry name" value="AA_TRANSFER_CLASS_3"/>
    <property type="match status" value="1"/>
</dbReference>
<dbReference type="FunFam" id="3.40.640.10:FF:000021">
    <property type="entry name" value="Glutamate-1-semialdehyde 2,1-aminomutase"/>
    <property type="match status" value="1"/>
</dbReference>
<evidence type="ECO:0000313" key="10">
    <source>
        <dbReference type="Proteomes" id="UP000235460"/>
    </source>
</evidence>
<comment type="subcellular location">
    <subcellularLocation>
        <location evidence="7">Cytoplasm</location>
    </subcellularLocation>
</comment>
<dbReference type="NCBIfam" id="NF000818">
    <property type="entry name" value="PRK00062.1"/>
    <property type="match status" value="1"/>
</dbReference>
<evidence type="ECO:0000313" key="11">
    <source>
        <dbReference type="Proteomes" id="UP000235619"/>
    </source>
</evidence>
<dbReference type="GO" id="GO:0030170">
    <property type="term" value="F:pyridoxal phosphate binding"/>
    <property type="evidence" value="ECO:0007669"/>
    <property type="project" value="InterPro"/>
</dbReference>
<evidence type="ECO:0000313" key="8">
    <source>
        <dbReference type="EMBL" id="PMP66520.1"/>
    </source>
</evidence>
<dbReference type="InterPro" id="IPR015421">
    <property type="entry name" value="PyrdxlP-dep_Trfase_major"/>
</dbReference>
<evidence type="ECO:0000256" key="2">
    <source>
        <dbReference type="ARBA" id="ARBA00004819"/>
    </source>
</evidence>
<dbReference type="UniPathway" id="UPA00251">
    <property type="reaction ID" value="UER00317"/>
</dbReference>
<evidence type="ECO:0000256" key="4">
    <source>
        <dbReference type="ARBA" id="ARBA00022898"/>
    </source>
</evidence>
<dbReference type="CDD" id="cd00610">
    <property type="entry name" value="OAT_like"/>
    <property type="match status" value="1"/>
</dbReference>
<evidence type="ECO:0000256" key="6">
    <source>
        <dbReference type="ARBA" id="ARBA00023244"/>
    </source>
</evidence>
<evidence type="ECO:0000256" key="7">
    <source>
        <dbReference type="HAMAP-Rule" id="MF_00375"/>
    </source>
</evidence>
<dbReference type="InterPro" id="IPR005814">
    <property type="entry name" value="Aminotrans_3"/>
</dbReference>
<gene>
    <name evidence="7 8" type="primary">hemL</name>
    <name evidence="9" type="ORF">C0169_05750</name>
    <name evidence="8" type="ORF">C0190_05445</name>
</gene>
<comment type="similarity">
    <text evidence="3 7">Belongs to the class-III pyridoxal-phosphate-dependent aminotransferase family. HemL subfamily.</text>
</comment>
<evidence type="ECO:0000256" key="5">
    <source>
        <dbReference type="ARBA" id="ARBA00023235"/>
    </source>
</evidence>
<comment type="caution">
    <text evidence="8">The sequence shown here is derived from an EMBL/GenBank/DDBJ whole genome shotgun (WGS) entry which is preliminary data.</text>
</comment>
<dbReference type="HAMAP" id="MF_00375">
    <property type="entry name" value="HemL_aminotrans_3"/>
    <property type="match status" value="1"/>
</dbReference>
<proteinExistence type="inferred from homology"/>
<dbReference type="InterPro" id="IPR049704">
    <property type="entry name" value="Aminotrans_3_PPA_site"/>
</dbReference>